<gene>
    <name evidence="2" type="ORF">AVDCRST_MAG64-310</name>
</gene>
<evidence type="ECO:0000313" key="2">
    <source>
        <dbReference type="EMBL" id="CAA9376181.1"/>
    </source>
</evidence>
<accession>A0A6J4N2J2</accession>
<dbReference type="EMBL" id="CADCUQ010000083">
    <property type="protein sequence ID" value="CAA9376181.1"/>
    <property type="molecule type" value="Genomic_DNA"/>
</dbReference>
<feature type="compositionally biased region" description="Basic residues" evidence="1">
    <location>
        <begin position="19"/>
        <end position="28"/>
    </location>
</feature>
<sequence length="34" mass="3665">CKKSGRGLPCPIGSTNSTTRRRCGRRTASRWSGA</sequence>
<organism evidence="2">
    <name type="scientific">uncultured Phycisphaerae bacterium</name>
    <dbReference type="NCBI Taxonomy" id="904963"/>
    <lineage>
        <taxon>Bacteria</taxon>
        <taxon>Pseudomonadati</taxon>
        <taxon>Planctomycetota</taxon>
        <taxon>Phycisphaerae</taxon>
        <taxon>environmental samples</taxon>
    </lineage>
</organism>
<feature type="non-terminal residue" evidence="2">
    <location>
        <position position="34"/>
    </location>
</feature>
<name>A0A6J4N2J2_9BACT</name>
<reference evidence="2" key="1">
    <citation type="submission" date="2020-02" db="EMBL/GenBank/DDBJ databases">
        <authorList>
            <person name="Meier V. D."/>
        </authorList>
    </citation>
    <scope>NUCLEOTIDE SEQUENCE</scope>
    <source>
        <strain evidence="2">AVDCRST_MAG64</strain>
    </source>
</reference>
<proteinExistence type="predicted"/>
<protein>
    <submittedName>
        <fullName evidence="2">Uncharacterized protein</fullName>
    </submittedName>
</protein>
<evidence type="ECO:0000256" key="1">
    <source>
        <dbReference type="SAM" id="MobiDB-lite"/>
    </source>
</evidence>
<feature type="non-terminal residue" evidence="2">
    <location>
        <position position="1"/>
    </location>
</feature>
<dbReference type="AlphaFoldDB" id="A0A6J4N2J2"/>
<feature type="region of interest" description="Disordered" evidence="1">
    <location>
        <begin position="1"/>
        <end position="34"/>
    </location>
</feature>